<feature type="transmembrane region" description="Helical" evidence="1">
    <location>
        <begin position="20"/>
        <end position="42"/>
    </location>
</feature>
<feature type="transmembrane region" description="Helical" evidence="1">
    <location>
        <begin position="48"/>
        <end position="67"/>
    </location>
</feature>
<dbReference type="Pfam" id="PF03703">
    <property type="entry name" value="bPH_2"/>
    <property type="match status" value="1"/>
</dbReference>
<dbReference type="RefSeq" id="WP_005962340.1">
    <property type="nucleotide sequence ID" value="NZ_CP040505.1"/>
</dbReference>
<dbReference type="PANTHER" id="PTHR34473:SF2">
    <property type="entry name" value="UPF0699 TRANSMEMBRANE PROTEIN YDBT"/>
    <property type="match status" value="1"/>
</dbReference>
<feature type="domain" description="YdbS-like PH" evidence="2">
    <location>
        <begin position="73"/>
        <end position="147"/>
    </location>
</feature>
<accession>N6X568</accession>
<evidence type="ECO:0000313" key="4">
    <source>
        <dbReference type="Proteomes" id="UP000013015"/>
    </source>
</evidence>
<dbReference type="PANTHER" id="PTHR34473">
    <property type="entry name" value="UPF0699 TRANSMEMBRANE PROTEIN YDBS"/>
    <property type="match status" value="1"/>
</dbReference>
<sequence>MTDPMAPVGLEFHPVSQKLALVRIISSMLGLLPVLIASVVAARLLTPLFWIVFAVFVCVSVWDLWFISRQVKAMAFALAGDEFCIRKGIMFRRLTLIPYGRIQYIEISEGPIARMFGIAEIKVHTASAHTDATLNGVPVDEAVRLRDMLAERGSAELAGL</sequence>
<dbReference type="AlphaFoldDB" id="N6X568"/>
<keyword evidence="1" id="KW-0472">Membrane</keyword>
<dbReference type="PATRIC" id="fig|888050.3.peg.583"/>
<dbReference type="eggNOG" id="COG3402">
    <property type="taxonomic scope" value="Bacteria"/>
</dbReference>
<keyword evidence="4" id="KW-1185">Reference proteome</keyword>
<proteinExistence type="predicted"/>
<dbReference type="Proteomes" id="UP000013015">
    <property type="component" value="Unassembled WGS sequence"/>
</dbReference>
<dbReference type="InterPro" id="IPR005182">
    <property type="entry name" value="YdbS-like_PH"/>
</dbReference>
<keyword evidence="1" id="KW-0812">Transmembrane</keyword>
<keyword evidence="1" id="KW-1133">Transmembrane helix</keyword>
<dbReference type="HOGENOM" id="CLU_104197_0_0_11"/>
<organism evidence="3 4">
    <name type="scientific">Schaalia cardiffensis F0333</name>
    <dbReference type="NCBI Taxonomy" id="888050"/>
    <lineage>
        <taxon>Bacteria</taxon>
        <taxon>Bacillati</taxon>
        <taxon>Actinomycetota</taxon>
        <taxon>Actinomycetes</taxon>
        <taxon>Actinomycetales</taxon>
        <taxon>Actinomycetaceae</taxon>
        <taxon>Schaalia</taxon>
    </lineage>
</organism>
<dbReference type="OrthoDB" id="7364633at2"/>
<name>N6X568_9ACTO</name>
<dbReference type="STRING" id="888050.HMPREF9004_0611"/>
<dbReference type="EMBL" id="AQHZ01000010">
    <property type="protein sequence ID" value="ENO18562.1"/>
    <property type="molecule type" value="Genomic_DNA"/>
</dbReference>
<evidence type="ECO:0000256" key="1">
    <source>
        <dbReference type="SAM" id="Phobius"/>
    </source>
</evidence>
<protein>
    <submittedName>
        <fullName evidence="3">Membrane protein</fullName>
    </submittedName>
</protein>
<evidence type="ECO:0000313" key="3">
    <source>
        <dbReference type="EMBL" id="ENO18562.1"/>
    </source>
</evidence>
<evidence type="ECO:0000259" key="2">
    <source>
        <dbReference type="Pfam" id="PF03703"/>
    </source>
</evidence>
<comment type="caution">
    <text evidence="3">The sequence shown here is derived from an EMBL/GenBank/DDBJ whole genome shotgun (WGS) entry which is preliminary data.</text>
</comment>
<reference evidence="3 4" key="1">
    <citation type="submission" date="2013-03" db="EMBL/GenBank/DDBJ databases">
        <title>Reference genome for the Human Microbiome Project.</title>
        <authorList>
            <person name="Aqrawi P."/>
            <person name="Ayvaz T."/>
            <person name="Bess C."/>
            <person name="Blankenburg K."/>
            <person name="Coyle M."/>
            <person name="Deng J."/>
            <person name="Forbes L."/>
            <person name="Fowler G."/>
            <person name="Francisco L."/>
            <person name="Fu Q."/>
            <person name="Gibbs R."/>
            <person name="Gross S."/>
            <person name="Gubbala S."/>
            <person name="Hale W."/>
            <person name="Hemphill L."/>
            <person name="Highlander S."/>
            <person name="Hirani K."/>
            <person name="Jackson L."/>
            <person name="Jakkamsetti A."/>
            <person name="Javaid M."/>
            <person name="Jayaseelan J.C."/>
            <person name="Jiang H."/>
            <person name="Joshi V."/>
            <person name="Korchina V."/>
            <person name="Kovar C."/>
            <person name="Lara F."/>
            <person name="Lee S."/>
            <person name="Liu Y."/>
            <person name="Mata R."/>
            <person name="Mathew T."/>
            <person name="Munidasa M."/>
            <person name="Muzny D."/>
            <person name="Nazareth L."/>
            <person name="Ngo R."/>
            <person name="Nguyen L."/>
            <person name="Nguyen N."/>
            <person name="Okwuonu G."/>
            <person name="Ongeri F."/>
            <person name="Palculict T."/>
            <person name="Patil S."/>
            <person name="Petrosino J."/>
            <person name="Pham C."/>
            <person name="Pham P."/>
            <person name="Pu L.-L."/>
            <person name="Qin X."/>
            <person name="Qu J."/>
            <person name="Reid J."/>
            <person name="Ross M."/>
            <person name="Ruth R."/>
            <person name="Saada N."/>
            <person name="San Lucas F."/>
            <person name="Santibanez J."/>
            <person name="Shang Y."/>
            <person name="Simmons D."/>
            <person name="Song X.-Z."/>
            <person name="Tang L.-Y."/>
            <person name="Thornton R."/>
            <person name="Warren J."/>
            <person name="Weissenberger G."/>
            <person name="Wilczek-Boney K."/>
            <person name="Worley K."/>
            <person name="Youmans B."/>
            <person name="Zhang J."/>
            <person name="Zhang L."/>
            <person name="Zhao Z."/>
            <person name="Zhou C."/>
            <person name="Zhu D."/>
            <person name="Zhu Y."/>
        </authorList>
    </citation>
    <scope>NUCLEOTIDE SEQUENCE [LARGE SCALE GENOMIC DNA]</scope>
    <source>
        <strain evidence="3 4">F0333</strain>
    </source>
</reference>
<gene>
    <name evidence="3" type="ORF">HMPREF9004_0611</name>
</gene>